<keyword evidence="8" id="KW-0333">Golgi apparatus</keyword>
<dbReference type="GO" id="GO:0042732">
    <property type="term" value="P:D-xylose metabolic process"/>
    <property type="evidence" value="ECO:0007669"/>
    <property type="project" value="InterPro"/>
</dbReference>
<keyword evidence="10" id="KW-0325">Glycoprotein</keyword>
<dbReference type="Gene3D" id="3.40.50.720">
    <property type="entry name" value="NAD(P)-binding Rossmann-like Domain"/>
    <property type="match status" value="1"/>
</dbReference>
<evidence type="ECO:0000256" key="8">
    <source>
        <dbReference type="ARBA" id="ARBA00023034"/>
    </source>
</evidence>
<feature type="domain" description="NAD-dependent epimerase/dehydratase" evidence="14">
    <location>
        <begin position="5"/>
        <end position="248"/>
    </location>
</feature>
<dbReference type="PATRIC" id="fig|1618409.3.peg.149"/>
<evidence type="ECO:0000256" key="9">
    <source>
        <dbReference type="ARBA" id="ARBA00023136"/>
    </source>
</evidence>
<name>A0A0G0UKW1_9BACT</name>
<accession>A0A0G0UKW1</accession>
<dbReference type="InterPro" id="IPR036291">
    <property type="entry name" value="NAD(P)-bd_dom_sf"/>
</dbReference>
<comment type="caution">
    <text evidence="15">The sequence shown here is derived from an EMBL/GenBank/DDBJ whole genome shotgun (WGS) entry which is preliminary data.</text>
</comment>
<evidence type="ECO:0000256" key="1">
    <source>
        <dbReference type="ARBA" id="ARBA00001911"/>
    </source>
</evidence>
<proteinExistence type="predicted"/>
<keyword evidence="5" id="KW-0735">Signal-anchor</keyword>
<evidence type="ECO:0000256" key="12">
    <source>
        <dbReference type="ARBA" id="ARBA00037859"/>
    </source>
</evidence>
<evidence type="ECO:0000313" key="16">
    <source>
        <dbReference type="Proteomes" id="UP000034854"/>
    </source>
</evidence>
<dbReference type="GO" id="GO:0070403">
    <property type="term" value="F:NAD+ binding"/>
    <property type="evidence" value="ECO:0007669"/>
    <property type="project" value="InterPro"/>
</dbReference>
<evidence type="ECO:0000256" key="7">
    <source>
        <dbReference type="ARBA" id="ARBA00023027"/>
    </source>
</evidence>
<protein>
    <submittedName>
        <fullName evidence="15">NAD-dependent epimerase/dehydratase</fullName>
    </submittedName>
</protein>
<evidence type="ECO:0000259" key="14">
    <source>
        <dbReference type="Pfam" id="PF01370"/>
    </source>
</evidence>
<keyword evidence="9" id="KW-0472">Membrane</keyword>
<dbReference type="GO" id="GO:0005737">
    <property type="term" value="C:cytoplasm"/>
    <property type="evidence" value="ECO:0007669"/>
    <property type="project" value="TreeGrafter"/>
</dbReference>
<feature type="region of interest" description="Disordered" evidence="13">
    <location>
        <begin position="131"/>
        <end position="152"/>
    </location>
</feature>
<evidence type="ECO:0000256" key="6">
    <source>
        <dbReference type="ARBA" id="ARBA00022989"/>
    </source>
</evidence>
<evidence type="ECO:0000256" key="11">
    <source>
        <dbReference type="ARBA" id="ARBA00023239"/>
    </source>
</evidence>
<evidence type="ECO:0000256" key="13">
    <source>
        <dbReference type="SAM" id="MobiDB-lite"/>
    </source>
</evidence>
<keyword evidence="4" id="KW-0210">Decarboxylase</keyword>
<evidence type="ECO:0000256" key="10">
    <source>
        <dbReference type="ARBA" id="ARBA00023180"/>
    </source>
</evidence>
<dbReference type="InterPro" id="IPR044516">
    <property type="entry name" value="UXS-like"/>
</dbReference>
<dbReference type="InterPro" id="IPR001509">
    <property type="entry name" value="Epimerase_deHydtase"/>
</dbReference>
<dbReference type="PANTHER" id="PTHR43078">
    <property type="entry name" value="UDP-GLUCURONIC ACID DECARBOXYLASE-RELATED"/>
    <property type="match status" value="1"/>
</dbReference>
<keyword evidence="6" id="KW-1133">Transmembrane helix</keyword>
<dbReference type="Proteomes" id="UP000034854">
    <property type="component" value="Unassembled WGS sequence"/>
</dbReference>
<keyword evidence="7" id="KW-0520">NAD</keyword>
<dbReference type="GO" id="GO:0048040">
    <property type="term" value="F:UDP-glucuronate decarboxylase activity"/>
    <property type="evidence" value="ECO:0007669"/>
    <property type="project" value="TreeGrafter"/>
</dbReference>
<reference evidence="15 16" key="1">
    <citation type="journal article" date="2015" name="Nature">
        <title>rRNA introns, odd ribosomes, and small enigmatic genomes across a large radiation of phyla.</title>
        <authorList>
            <person name="Brown C.T."/>
            <person name="Hug L.A."/>
            <person name="Thomas B.C."/>
            <person name="Sharon I."/>
            <person name="Castelle C.J."/>
            <person name="Singh A."/>
            <person name="Wilkins M.J."/>
            <person name="Williams K.H."/>
            <person name="Banfield J.F."/>
        </authorList>
    </citation>
    <scope>NUCLEOTIDE SEQUENCE [LARGE SCALE GENOMIC DNA]</scope>
</reference>
<keyword evidence="3" id="KW-0812">Transmembrane</keyword>
<dbReference type="Pfam" id="PF01370">
    <property type="entry name" value="Epimerase"/>
    <property type="match status" value="1"/>
</dbReference>
<evidence type="ECO:0000256" key="3">
    <source>
        <dbReference type="ARBA" id="ARBA00022692"/>
    </source>
</evidence>
<dbReference type="PANTHER" id="PTHR43078:SF6">
    <property type="entry name" value="UDP-GLUCURONIC ACID DECARBOXYLASE 1"/>
    <property type="match status" value="1"/>
</dbReference>
<sequence length="323" mass="36718">MSKVILVTGGSGFIGSHICDQLIENDNTVICIDNLLTGSQKNIAHLLTKPNFHFFKQDACKPFKSKKFTKIDEIYHLASPADPNVNSPFSYMSHPFETMKVNTEGTWNLCELAVKHNSKFIFSSTSEIYGNPEKSPQDEQYRGNVSTTSPRSVYDESKRFGETIVSAFVREKRLDARITRIFNTYGPRMNLKEGRAVVNFIKQALSNEPITIYGDGKQTRSFCYIDDQVRGQIVSMNKGKTGEIFNIGNPDERSIIDFAEIIKRLTRSKSIIKFSQELPEDDPLQRKPDISKAKKNLGWEPLIGLEAGLEKTIRYFKNELNLR</sequence>
<dbReference type="FunFam" id="3.40.50.720:FF:000065">
    <property type="entry name" value="UDP-glucuronic acid decarboxylase 1"/>
    <property type="match status" value="1"/>
</dbReference>
<gene>
    <name evidence="15" type="ORF">UU34_C0001G0148</name>
</gene>
<dbReference type="AlphaFoldDB" id="A0A0G0UKW1"/>
<comment type="subcellular location">
    <subcellularLocation>
        <location evidence="2">Golgi apparatus membrane</location>
        <topology evidence="2">Single-pass type II membrane protein</topology>
    </subcellularLocation>
    <subcellularLocation>
        <location evidence="12">Golgi apparatus</location>
        <location evidence="12">Golgi stack membrane</location>
    </subcellularLocation>
</comment>
<keyword evidence="11" id="KW-0456">Lyase</keyword>
<dbReference type="GO" id="GO:0033320">
    <property type="term" value="P:UDP-D-xylose biosynthetic process"/>
    <property type="evidence" value="ECO:0007669"/>
    <property type="project" value="UniProtKB-UniPathway"/>
</dbReference>
<comment type="cofactor">
    <cofactor evidence="1">
        <name>NAD(+)</name>
        <dbReference type="ChEBI" id="CHEBI:57540"/>
    </cofactor>
</comment>
<dbReference type="EMBL" id="LCAG01000001">
    <property type="protein sequence ID" value="KKR88151.1"/>
    <property type="molecule type" value="Genomic_DNA"/>
</dbReference>
<dbReference type="UniPathway" id="UPA00796">
    <property type="reaction ID" value="UER00771"/>
</dbReference>
<evidence type="ECO:0000256" key="4">
    <source>
        <dbReference type="ARBA" id="ARBA00022793"/>
    </source>
</evidence>
<evidence type="ECO:0000256" key="5">
    <source>
        <dbReference type="ARBA" id="ARBA00022968"/>
    </source>
</evidence>
<evidence type="ECO:0000313" key="15">
    <source>
        <dbReference type="EMBL" id="KKR88151.1"/>
    </source>
</evidence>
<evidence type="ECO:0000256" key="2">
    <source>
        <dbReference type="ARBA" id="ARBA00004323"/>
    </source>
</evidence>
<dbReference type="SUPFAM" id="SSF51735">
    <property type="entry name" value="NAD(P)-binding Rossmann-fold domains"/>
    <property type="match status" value="1"/>
</dbReference>
<organism evidence="15 16">
    <name type="scientific">Candidatus Curtissbacteria bacterium GW2011_GWA1_41_11</name>
    <dbReference type="NCBI Taxonomy" id="1618409"/>
    <lineage>
        <taxon>Bacteria</taxon>
        <taxon>Candidatus Curtissiibacteriota</taxon>
    </lineage>
</organism>